<dbReference type="EMBL" id="JAPTMU010000015">
    <property type="protein sequence ID" value="KAJ4930799.1"/>
    <property type="molecule type" value="Genomic_DNA"/>
</dbReference>
<accession>A0AAD6FDM3</accession>
<dbReference type="AlphaFoldDB" id="A0AAD6FDM3"/>
<reference evidence="2" key="1">
    <citation type="submission" date="2022-11" db="EMBL/GenBank/DDBJ databases">
        <title>Chromosome-level genome of Pogonophryne albipinna.</title>
        <authorList>
            <person name="Jo E."/>
        </authorList>
    </citation>
    <scope>NUCLEOTIDE SEQUENCE</scope>
    <source>
        <strain evidence="2">SGF0006</strain>
        <tissue evidence="2">Muscle</tissue>
    </source>
</reference>
<feature type="compositionally biased region" description="Basic and acidic residues" evidence="1">
    <location>
        <begin position="86"/>
        <end position="102"/>
    </location>
</feature>
<sequence length="207" mass="22889">MTHKHFSNKEAFQSLAKNYESAEIGRPFTVACFEQEAMEGKQTDSSGDSINLDTSDYHSATSSDCGSTTSSDTEEEAKDGELEAEVDVKAKADAEKENKEVVKKDAAEGNAYTVAMMPRIRNRHGEGPHMVKYVRNMLPASLQYFYHPAPVWPQYKKGAPVFINAMCAPPPPPPPPQQVFGYYFLPQPTPQFILPQATLQPWGAVMG</sequence>
<protein>
    <submittedName>
        <fullName evidence="2">Uncharacterized protein</fullName>
    </submittedName>
</protein>
<feature type="region of interest" description="Disordered" evidence="1">
    <location>
        <begin position="38"/>
        <end position="102"/>
    </location>
</feature>
<organism evidence="2 3">
    <name type="scientific">Pogonophryne albipinna</name>
    <dbReference type="NCBI Taxonomy" id="1090488"/>
    <lineage>
        <taxon>Eukaryota</taxon>
        <taxon>Metazoa</taxon>
        <taxon>Chordata</taxon>
        <taxon>Craniata</taxon>
        <taxon>Vertebrata</taxon>
        <taxon>Euteleostomi</taxon>
        <taxon>Actinopterygii</taxon>
        <taxon>Neopterygii</taxon>
        <taxon>Teleostei</taxon>
        <taxon>Neoteleostei</taxon>
        <taxon>Acanthomorphata</taxon>
        <taxon>Eupercaria</taxon>
        <taxon>Perciformes</taxon>
        <taxon>Notothenioidei</taxon>
        <taxon>Pogonophryne</taxon>
    </lineage>
</organism>
<evidence type="ECO:0000313" key="3">
    <source>
        <dbReference type="Proteomes" id="UP001219934"/>
    </source>
</evidence>
<comment type="caution">
    <text evidence="2">The sequence shown here is derived from an EMBL/GenBank/DDBJ whole genome shotgun (WGS) entry which is preliminary data.</text>
</comment>
<name>A0AAD6FDM3_9TELE</name>
<evidence type="ECO:0000313" key="2">
    <source>
        <dbReference type="EMBL" id="KAJ4930799.1"/>
    </source>
</evidence>
<keyword evidence="3" id="KW-1185">Reference proteome</keyword>
<feature type="compositionally biased region" description="Polar residues" evidence="1">
    <location>
        <begin position="43"/>
        <end position="58"/>
    </location>
</feature>
<evidence type="ECO:0000256" key="1">
    <source>
        <dbReference type="SAM" id="MobiDB-lite"/>
    </source>
</evidence>
<feature type="compositionally biased region" description="Low complexity" evidence="1">
    <location>
        <begin position="59"/>
        <end position="71"/>
    </location>
</feature>
<feature type="compositionally biased region" description="Acidic residues" evidence="1">
    <location>
        <begin position="72"/>
        <end position="85"/>
    </location>
</feature>
<proteinExistence type="predicted"/>
<gene>
    <name evidence="2" type="ORF">JOQ06_025107</name>
</gene>
<dbReference type="Proteomes" id="UP001219934">
    <property type="component" value="Unassembled WGS sequence"/>
</dbReference>